<accession>A0AA38G4W5</accession>
<evidence type="ECO:0000313" key="2">
    <source>
        <dbReference type="Proteomes" id="UP000824469"/>
    </source>
</evidence>
<evidence type="ECO:0000313" key="1">
    <source>
        <dbReference type="EMBL" id="KAH9316661.1"/>
    </source>
</evidence>
<comment type="caution">
    <text evidence="1">The sequence shown here is derived from an EMBL/GenBank/DDBJ whole genome shotgun (WGS) entry which is preliminary data.</text>
</comment>
<protein>
    <submittedName>
        <fullName evidence="1">Uncharacterized protein</fullName>
    </submittedName>
</protein>
<sequence>RFSLGGASSSFSFDAHLKPNEYGRPDNNLNINQVSVRIVTIGLPNQQTNFISGGLDTPITIAQILLLGPKPYLTG</sequence>
<dbReference type="EMBL" id="JAHRHJ020000005">
    <property type="protein sequence ID" value="KAH9316661.1"/>
    <property type="molecule type" value="Genomic_DNA"/>
</dbReference>
<feature type="non-terminal residue" evidence="1">
    <location>
        <position position="75"/>
    </location>
</feature>
<feature type="non-terminal residue" evidence="1">
    <location>
        <position position="1"/>
    </location>
</feature>
<name>A0AA38G4W5_TAXCH</name>
<proteinExistence type="predicted"/>
<keyword evidence="2" id="KW-1185">Reference proteome</keyword>
<reference evidence="1 2" key="1">
    <citation type="journal article" date="2021" name="Nat. Plants">
        <title>The Taxus genome provides insights into paclitaxel biosynthesis.</title>
        <authorList>
            <person name="Xiong X."/>
            <person name="Gou J."/>
            <person name="Liao Q."/>
            <person name="Li Y."/>
            <person name="Zhou Q."/>
            <person name="Bi G."/>
            <person name="Li C."/>
            <person name="Du R."/>
            <person name="Wang X."/>
            <person name="Sun T."/>
            <person name="Guo L."/>
            <person name="Liang H."/>
            <person name="Lu P."/>
            <person name="Wu Y."/>
            <person name="Zhang Z."/>
            <person name="Ro D.K."/>
            <person name="Shang Y."/>
            <person name="Huang S."/>
            <person name="Yan J."/>
        </authorList>
    </citation>
    <scope>NUCLEOTIDE SEQUENCE [LARGE SCALE GENOMIC DNA]</scope>
    <source>
        <strain evidence="1">Ta-2019</strain>
    </source>
</reference>
<dbReference type="Proteomes" id="UP000824469">
    <property type="component" value="Unassembled WGS sequence"/>
</dbReference>
<dbReference type="AlphaFoldDB" id="A0AA38G4W5"/>
<organism evidence="1 2">
    <name type="scientific">Taxus chinensis</name>
    <name type="common">Chinese yew</name>
    <name type="synonym">Taxus wallichiana var. chinensis</name>
    <dbReference type="NCBI Taxonomy" id="29808"/>
    <lineage>
        <taxon>Eukaryota</taxon>
        <taxon>Viridiplantae</taxon>
        <taxon>Streptophyta</taxon>
        <taxon>Embryophyta</taxon>
        <taxon>Tracheophyta</taxon>
        <taxon>Spermatophyta</taxon>
        <taxon>Pinopsida</taxon>
        <taxon>Pinidae</taxon>
        <taxon>Conifers II</taxon>
        <taxon>Cupressales</taxon>
        <taxon>Taxaceae</taxon>
        <taxon>Taxus</taxon>
    </lineage>
</organism>
<gene>
    <name evidence="1" type="ORF">KI387_025288</name>
</gene>